<reference evidence="1 2" key="1">
    <citation type="submission" date="2016-10" db="EMBL/GenBank/DDBJ databases">
        <authorList>
            <person name="de Groot N.N."/>
        </authorList>
    </citation>
    <scope>NUCLEOTIDE SEQUENCE [LARGE SCALE GENOMIC DNA]</scope>
    <source>
        <strain evidence="1 2">CGMCC 4.5739</strain>
    </source>
</reference>
<evidence type="ECO:0008006" key="3">
    <source>
        <dbReference type="Google" id="ProtNLM"/>
    </source>
</evidence>
<dbReference type="AlphaFoldDB" id="A0A1I1S960"/>
<dbReference type="EMBL" id="FOLM01000014">
    <property type="protein sequence ID" value="SFD41138.1"/>
    <property type="molecule type" value="Genomic_DNA"/>
</dbReference>
<dbReference type="STRING" id="910347.SAMN05421773_114169"/>
<organism evidence="1 2">
    <name type="scientific">Streptomyces aidingensis</name>
    <dbReference type="NCBI Taxonomy" id="910347"/>
    <lineage>
        <taxon>Bacteria</taxon>
        <taxon>Bacillati</taxon>
        <taxon>Actinomycetota</taxon>
        <taxon>Actinomycetes</taxon>
        <taxon>Kitasatosporales</taxon>
        <taxon>Streptomycetaceae</taxon>
        <taxon>Streptomyces</taxon>
    </lineage>
</organism>
<name>A0A1I1S960_9ACTN</name>
<protein>
    <recommendedName>
        <fullName evidence="3">Helix-turn-helix domain-containing protein</fullName>
    </recommendedName>
</protein>
<keyword evidence="2" id="KW-1185">Reference proteome</keyword>
<sequence length="349" mass="37811">MSDFATQARRALEHSGYSITAAARELSYNRAFLSRVLNKKQQPSLRLARMLDDLTESGGELYRLASDERSDSPAPDVVRALGNSSRTGGRPDAATSSCDRGARVKAVMERPSRLDKQTVAALADLLKSQRRLEDAIGPAALIESATAQLANVGSLARAARGPHRQALVAVAAEWYQYVGWLNAALRNDERAVTLLTQAEELSDEADDGVVAAVAVSFKGYVARQQGNFRRVVRQSHAALHAPGAHPTQQVYDTIQAATGYADLGDHKTARRLLAEAVHASEEAGDPPDIVYWYTPEFFRMSIGMVSLSLGDYASAAAALSQGLAGLPADQRTAEWTQEYRTALEHARQH</sequence>
<gene>
    <name evidence="1" type="ORF">SAMN05421773_114169</name>
</gene>
<dbReference type="Gene3D" id="1.25.40.10">
    <property type="entry name" value="Tetratricopeptide repeat domain"/>
    <property type="match status" value="1"/>
</dbReference>
<proteinExistence type="predicted"/>
<dbReference type="InterPro" id="IPR011990">
    <property type="entry name" value="TPR-like_helical_dom_sf"/>
</dbReference>
<dbReference type="SUPFAM" id="SSF48452">
    <property type="entry name" value="TPR-like"/>
    <property type="match status" value="1"/>
</dbReference>
<accession>A0A1I1S960</accession>
<evidence type="ECO:0000313" key="1">
    <source>
        <dbReference type="EMBL" id="SFD41138.1"/>
    </source>
</evidence>
<dbReference type="OrthoDB" id="3213425at2"/>
<dbReference type="Proteomes" id="UP000199207">
    <property type="component" value="Unassembled WGS sequence"/>
</dbReference>
<dbReference type="RefSeq" id="WP_093840779.1">
    <property type="nucleotide sequence ID" value="NZ_FOLM01000014.1"/>
</dbReference>
<evidence type="ECO:0000313" key="2">
    <source>
        <dbReference type="Proteomes" id="UP000199207"/>
    </source>
</evidence>